<evidence type="ECO:0000313" key="3">
    <source>
        <dbReference type="EMBL" id="OGD23886.1"/>
    </source>
</evidence>
<protein>
    <recommendedName>
        <fullName evidence="5">Baseplate protein J-like domain-containing protein</fullName>
    </recommendedName>
</protein>
<name>A0A1F5AZW3_9BACT</name>
<reference evidence="3 4" key="1">
    <citation type="journal article" date="2016" name="Nat. Commun.">
        <title>Thousands of microbial genomes shed light on interconnected biogeochemical processes in an aquifer system.</title>
        <authorList>
            <person name="Anantharaman K."/>
            <person name="Brown C.T."/>
            <person name="Hug L.A."/>
            <person name="Sharon I."/>
            <person name="Castelle C.J."/>
            <person name="Probst A.J."/>
            <person name="Thomas B.C."/>
            <person name="Singh A."/>
            <person name="Wilkins M.J."/>
            <person name="Karaoz U."/>
            <person name="Brodie E.L."/>
            <person name="Williams K.H."/>
            <person name="Hubbard S.S."/>
            <person name="Banfield J.F."/>
        </authorList>
    </citation>
    <scope>NUCLEOTIDE SEQUENCE [LARGE SCALE GENOMIC DNA]</scope>
</reference>
<accession>A0A1F5AZW3</accession>
<gene>
    <name evidence="3" type="ORF">A2Z10_03840</name>
</gene>
<feature type="region of interest" description="Disordered" evidence="1">
    <location>
        <begin position="118"/>
        <end position="170"/>
    </location>
</feature>
<feature type="compositionally biased region" description="Basic and acidic residues" evidence="1">
    <location>
        <begin position="152"/>
        <end position="170"/>
    </location>
</feature>
<feature type="transmembrane region" description="Helical" evidence="2">
    <location>
        <begin position="178"/>
        <end position="201"/>
    </location>
</feature>
<proteinExistence type="predicted"/>
<dbReference type="EMBL" id="MEYI01000024">
    <property type="protein sequence ID" value="OGD23886.1"/>
    <property type="molecule type" value="Genomic_DNA"/>
</dbReference>
<comment type="caution">
    <text evidence="3">The sequence shown here is derived from an EMBL/GenBank/DDBJ whole genome shotgun (WGS) entry which is preliminary data.</text>
</comment>
<keyword evidence="2" id="KW-1133">Transmembrane helix</keyword>
<dbReference type="Proteomes" id="UP000176639">
    <property type="component" value="Unassembled WGS sequence"/>
</dbReference>
<feature type="compositionally biased region" description="Acidic residues" evidence="1">
    <location>
        <begin position="130"/>
        <end position="140"/>
    </location>
</feature>
<evidence type="ECO:0000256" key="1">
    <source>
        <dbReference type="SAM" id="MobiDB-lite"/>
    </source>
</evidence>
<evidence type="ECO:0000256" key="2">
    <source>
        <dbReference type="SAM" id="Phobius"/>
    </source>
</evidence>
<dbReference type="AlphaFoldDB" id="A0A1F5AZW3"/>
<organism evidence="3 4">
    <name type="scientific">Candidatus Azambacteria bacterium RBG_16_47_10</name>
    <dbReference type="NCBI Taxonomy" id="1797292"/>
    <lineage>
        <taxon>Bacteria</taxon>
        <taxon>Candidatus Azamiibacteriota</taxon>
    </lineage>
</organism>
<sequence>MRKLLYVHPEESIAYLIDRIENTEDATIYLAADDHPGLFTDPVNMKLLVREAQALGKDIVIVSENPTVLVTAKSANVDTITASVRDLERENTEAGISAADQQNVQQVEEDVPVKIVRDEDGVTATPASEPYEEDLSEEDLSSATLFSPPESDYEHPYDESMRKEETRERAMKRSSSPLTIRFIAASFAVLALVIGGAFYILSPKLTVQIVPKKEVVRFDFSAIADTTISTVNVDDGHIPGQMITVEKEVSDIFTATGKSDQAAKAEGTVALYNEYSSSPQSLVRNTRLRSPDGKIFRLTAQATVPGATVQGGKVITPGTVSVSVVADQAGVAYNIGPSEFSIPGFEGTDKFTKFRGVSTTAMAGGSAREGYVATAGDLDVAKKAMTDGLISAAKQEVEKNIPKGSVILPSATQQSAMELFSDAPDSDGKYTARLKATFSVFVFSENDIAALAEHELAKRLLPSQKSLPHTRVLSYEGEEFKQGKTALSFTVKANELVSGVVNVDALRESLAGKGEVEIRSLLKEYDTMESAEVIFSPRWISLAPENTKRIIVTIEDQ</sequence>
<keyword evidence="2" id="KW-0812">Transmembrane</keyword>
<keyword evidence="2" id="KW-0472">Membrane</keyword>
<evidence type="ECO:0000313" key="4">
    <source>
        <dbReference type="Proteomes" id="UP000176639"/>
    </source>
</evidence>
<evidence type="ECO:0008006" key="5">
    <source>
        <dbReference type="Google" id="ProtNLM"/>
    </source>
</evidence>